<dbReference type="EMBL" id="BGZK01004763">
    <property type="protein sequence ID" value="GBP10774.1"/>
    <property type="molecule type" value="Genomic_DNA"/>
</dbReference>
<dbReference type="OrthoDB" id="10034042at2759"/>
<protein>
    <submittedName>
        <fullName evidence="2">Uncharacterized protein</fullName>
    </submittedName>
</protein>
<evidence type="ECO:0000256" key="1">
    <source>
        <dbReference type="SAM" id="MobiDB-lite"/>
    </source>
</evidence>
<dbReference type="Proteomes" id="UP000299102">
    <property type="component" value="Unassembled WGS sequence"/>
</dbReference>
<proteinExistence type="predicted"/>
<dbReference type="AlphaFoldDB" id="A0A4C1T9G8"/>
<feature type="region of interest" description="Disordered" evidence="1">
    <location>
        <begin position="111"/>
        <end position="132"/>
    </location>
</feature>
<keyword evidence="3" id="KW-1185">Reference proteome</keyword>
<feature type="region of interest" description="Disordered" evidence="1">
    <location>
        <begin position="1"/>
        <end position="44"/>
    </location>
</feature>
<name>A0A4C1T9G8_EUMVA</name>
<accession>A0A4C1T9G8</accession>
<feature type="compositionally biased region" description="Polar residues" evidence="1">
    <location>
        <begin position="121"/>
        <end position="132"/>
    </location>
</feature>
<reference evidence="2 3" key="1">
    <citation type="journal article" date="2019" name="Commun. Biol.">
        <title>The bagworm genome reveals a unique fibroin gene that provides high tensile strength.</title>
        <authorList>
            <person name="Kono N."/>
            <person name="Nakamura H."/>
            <person name="Ohtoshi R."/>
            <person name="Tomita M."/>
            <person name="Numata K."/>
            <person name="Arakawa K."/>
        </authorList>
    </citation>
    <scope>NUCLEOTIDE SEQUENCE [LARGE SCALE GENOMIC DNA]</scope>
</reference>
<feature type="region of interest" description="Disordered" evidence="1">
    <location>
        <begin position="177"/>
        <end position="209"/>
    </location>
</feature>
<feature type="compositionally biased region" description="Polar residues" evidence="1">
    <location>
        <begin position="14"/>
        <end position="39"/>
    </location>
</feature>
<organism evidence="2 3">
    <name type="scientific">Eumeta variegata</name>
    <name type="common">Bagworm moth</name>
    <name type="synonym">Eumeta japonica</name>
    <dbReference type="NCBI Taxonomy" id="151549"/>
    <lineage>
        <taxon>Eukaryota</taxon>
        <taxon>Metazoa</taxon>
        <taxon>Ecdysozoa</taxon>
        <taxon>Arthropoda</taxon>
        <taxon>Hexapoda</taxon>
        <taxon>Insecta</taxon>
        <taxon>Pterygota</taxon>
        <taxon>Neoptera</taxon>
        <taxon>Endopterygota</taxon>
        <taxon>Lepidoptera</taxon>
        <taxon>Glossata</taxon>
        <taxon>Ditrysia</taxon>
        <taxon>Tineoidea</taxon>
        <taxon>Psychidae</taxon>
        <taxon>Oiketicinae</taxon>
        <taxon>Eumeta</taxon>
    </lineage>
</organism>
<gene>
    <name evidence="2" type="ORF">EVAR_74179_1</name>
</gene>
<evidence type="ECO:0000313" key="3">
    <source>
        <dbReference type="Proteomes" id="UP000299102"/>
    </source>
</evidence>
<evidence type="ECO:0000313" key="2">
    <source>
        <dbReference type="EMBL" id="GBP10774.1"/>
    </source>
</evidence>
<sequence length="239" mass="26665">MKQADVDQQQTQQKPSYSDNQQQSPNFSINKNENETSAATPILLPSLLTTEEKHLQKENRDASECIICRGYSSYKYPPLPKLPPGFKFIAAGSHLPHISSDPTFGAQLHKTNPQDQKHDNNSNTNIPNTSYNCALKSGTTSSASASPNMVRKASDSSVVLPRRVSFPKGDNELVTGYLEPANPWEHGEEEELKTKKGKLGKPKERKRDGWDKMATVQLRIKLGWFQPPAIPYKGNKHPN</sequence>
<comment type="caution">
    <text evidence="2">The sequence shown here is derived from an EMBL/GenBank/DDBJ whole genome shotgun (WGS) entry which is preliminary data.</text>
</comment>